<proteinExistence type="predicted"/>
<dbReference type="SUPFAM" id="SSF75005">
    <property type="entry name" value="Arabinanase/levansucrase/invertase"/>
    <property type="match status" value="1"/>
</dbReference>
<comment type="caution">
    <text evidence="1">The sequence shown here is derived from an EMBL/GenBank/DDBJ whole genome shotgun (WGS) entry which is preliminary data.</text>
</comment>
<dbReference type="InterPro" id="IPR023296">
    <property type="entry name" value="Glyco_hydro_beta-prop_sf"/>
</dbReference>
<protein>
    <submittedName>
        <fullName evidence="1">Uncharacterized protein</fullName>
    </submittedName>
</protein>
<dbReference type="AlphaFoldDB" id="A0A7X4YQQ7"/>
<gene>
    <name evidence="1" type="ORF">GT003_12610</name>
</gene>
<organism evidence="1 2">
    <name type="scientific">Paenibacillus sacheonensis</name>
    <dbReference type="NCBI Taxonomy" id="742054"/>
    <lineage>
        <taxon>Bacteria</taxon>
        <taxon>Bacillati</taxon>
        <taxon>Bacillota</taxon>
        <taxon>Bacilli</taxon>
        <taxon>Bacillales</taxon>
        <taxon>Paenibacillaceae</taxon>
        <taxon>Paenibacillus</taxon>
    </lineage>
</organism>
<dbReference type="Gene3D" id="2.60.120.260">
    <property type="entry name" value="Galactose-binding domain-like"/>
    <property type="match status" value="1"/>
</dbReference>
<dbReference type="Proteomes" id="UP000558113">
    <property type="component" value="Unassembled WGS sequence"/>
</dbReference>
<dbReference type="RefSeq" id="WP_161698061.1">
    <property type="nucleotide sequence ID" value="NZ_JAAAMU010000005.1"/>
</dbReference>
<name>A0A7X4YQQ7_9BACL</name>
<dbReference type="Gene3D" id="2.115.10.20">
    <property type="entry name" value="Glycosyl hydrolase domain, family 43"/>
    <property type="match status" value="1"/>
</dbReference>
<dbReference type="EMBL" id="JAAAMU010000005">
    <property type="protein sequence ID" value="NBC69839.1"/>
    <property type="molecule type" value="Genomic_DNA"/>
</dbReference>
<dbReference type="OrthoDB" id="2580793at2"/>
<keyword evidence="2" id="KW-1185">Reference proteome</keyword>
<accession>A0A7X4YQQ7</accession>
<reference evidence="1 2" key="1">
    <citation type="submission" date="2020-01" db="EMBL/GenBank/DDBJ databases">
        <title>Paenibacillus soybeanensis sp. nov. isolated from the nodules of soybean (Glycine max(L.) Merr).</title>
        <authorList>
            <person name="Wang H."/>
        </authorList>
    </citation>
    <scope>NUCLEOTIDE SEQUENCE [LARGE SCALE GENOMIC DNA]</scope>
    <source>
        <strain evidence="1 2">DSM 23054</strain>
    </source>
</reference>
<evidence type="ECO:0000313" key="2">
    <source>
        <dbReference type="Proteomes" id="UP000558113"/>
    </source>
</evidence>
<sequence length="640" mass="69918">MTNDYAKTALRDSWLRHPVLGDPSFDTFERIGDAVHTSQPPFEWAVNGSLFRDPKDGAWYYYAGLYPLGYALIPDDTCHIVIYRSTDEGASWTSLGRAFEPGFMFEGHAFASDICPDAVAMYDELSDTYWLSYDWCSNNSDWTNIFNPEGTGTDSGAALAWSKSPAGPFHRLPRPHISNVELSGHKGRFKRMYASTLLRRSSDWIALTLCDSGDCFSWGLAVMTAPSPEGPWSLPTIVLSVDTPDYYPAPVEFYPCFAADGIIYAPATSVAASRNYQAVFASAMEEAHKPDAWQLQFDGNAWHSRPSEDEKYGIWGQTFHGFVQDGRLNVMYPSKNGQNYGTLFVASRPWRQPLSDGFTLSAHVGKSIAPLLAGYADFELQASFTLVGTIDIAFDYAGLLGPHGSVSDAVPHPLALANYKALRISDDNSVKLVSVDADGSEHVLASASFDAPIGTVRLRRSAGRMIASNGDTVFADVACDSEGDRPLALIAHEWSNFACRTFELRGNAGRYELGFNSFDALLGAGQRAGDWTAPDVDASLFRSGAAFIGRQQLKAKWNVIGSGFELHAPTSPDWGKADVYVNGVWSGTISYWSKQAEQSRCVYSSGTLPQGRYGIQLVASEGSFPLDRIVVFGTSGAKRA</sequence>
<evidence type="ECO:0000313" key="1">
    <source>
        <dbReference type="EMBL" id="NBC69839.1"/>
    </source>
</evidence>